<dbReference type="Gramene" id="OMO52588">
    <property type="protein sequence ID" value="OMO52588"/>
    <property type="gene ID" value="CCACVL1_29177"/>
</dbReference>
<dbReference type="STRING" id="210143.A0A1R3G3B7"/>
<comment type="caution">
    <text evidence="9">The sequence shown here is derived from an EMBL/GenBank/DDBJ whole genome shotgun (WGS) entry which is preliminary data.</text>
</comment>
<dbReference type="InterPro" id="IPR035669">
    <property type="entry name" value="SGNH_plant_lipase-like"/>
</dbReference>
<feature type="signal peptide" evidence="8">
    <location>
        <begin position="1"/>
        <end position="21"/>
    </location>
</feature>
<sequence>MALKLILLPLVFLHCLCFLEAKPLLPPPFHINQTDLLNYLHLENFNNITTNLPAIYVFGDSYIDSGNNNFLPTTSKANFLPNGVDFDRSIPTGRATNGRTVVDFIAQVAGLPFPPAMLGMSESERKTTLTGLNYGSASSGILPLPPMALKLFIELFKNTTKSLKEKFKTVECFDNYMSKSLFFIHIGTNDLGISWDIERNRNFTTAETYAYFLTKEFSSKLKAIYQLGARKFLVNNVSPLGCQPFNIITKNHTSSCVEEVNERVAFYNGLLPKLFEELEISLKGSKFVLCDLYKVFQDVYAMPSAYGFSNVNGSCCIDKEGNGTRPCTKNVAPCNDRNSHVFFDPFHPSENMHFLWVRRFLKDDSICSPMTLYKLMQL</sequence>
<evidence type="ECO:0000256" key="7">
    <source>
        <dbReference type="ARBA" id="ARBA00023098"/>
    </source>
</evidence>
<evidence type="ECO:0000256" key="5">
    <source>
        <dbReference type="ARBA" id="ARBA00022801"/>
    </source>
</evidence>
<name>A0A1R3G3B7_COCAP</name>
<dbReference type="GO" id="GO:0016788">
    <property type="term" value="F:hydrolase activity, acting on ester bonds"/>
    <property type="evidence" value="ECO:0007669"/>
    <property type="project" value="InterPro"/>
</dbReference>
<dbReference type="Pfam" id="PF00657">
    <property type="entry name" value="Lipase_GDSL"/>
    <property type="match status" value="1"/>
</dbReference>
<feature type="chain" id="PRO_5012955272" evidence="8">
    <location>
        <begin position="22"/>
        <end position="378"/>
    </location>
</feature>
<keyword evidence="3" id="KW-0964">Secreted</keyword>
<organism evidence="9 10">
    <name type="scientific">Corchorus capsularis</name>
    <name type="common">Jute</name>
    <dbReference type="NCBI Taxonomy" id="210143"/>
    <lineage>
        <taxon>Eukaryota</taxon>
        <taxon>Viridiplantae</taxon>
        <taxon>Streptophyta</taxon>
        <taxon>Embryophyta</taxon>
        <taxon>Tracheophyta</taxon>
        <taxon>Spermatophyta</taxon>
        <taxon>Magnoliopsida</taxon>
        <taxon>eudicotyledons</taxon>
        <taxon>Gunneridae</taxon>
        <taxon>Pentapetalae</taxon>
        <taxon>rosids</taxon>
        <taxon>malvids</taxon>
        <taxon>Malvales</taxon>
        <taxon>Malvaceae</taxon>
        <taxon>Grewioideae</taxon>
        <taxon>Apeibeae</taxon>
        <taxon>Corchorus</taxon>
    </lineage>
</organism>
<evidence type="ECO:0000256" key="1">
    <source>
        <dbReference type="ARBA" id="ARBA00004613"/>
    </source>
</evidence>
<evidence type="ECO:0000313" key="9">
    <source>
        <dbReference type="EMBL" id="OMO52588.1"/>
    </source>
</evidence>
<dbReference type="GO" id="GO:0005576">
    <property type="term" value="C:extracellular region"/>
    <property type="evidence" value="ECO:0007669"/>
    <property type="project" value="UniProtKB-SubCell"/>
</dbReference>
<dbReference type="PANTHER" id="PTHR45650">
    <property type="entry name" value="GDSL-LIKE LIPASE/ACYLHYDROLASE-RELATED"/>
    <property type="match status" value="1"/>
</dbReference>
<evidence type="ECO:0000256" key="3">
    <source>
        <dbReference type="ARBA" id="ARBA00022525"/>
    </source>
</evidence>
<comment type="similarity">
    <text evidence="2">Belongs to the 'GDSL' lipolytic enzyme family.</text>
</comment>
<evidence type="ECO:0000256" key="8">
    <source>
        <dbReference type="SAM" id="SignalP"/>
    </source>
</evidence>
<dbReference type="CDD" id="cd01837">
    <property type="entry name" value="SGNH_plant_lipase_like"/>
    <property type="match status" value="1"/>
</dbReference>
<keyword evidence="4 8" id="KW-0732">Signal</keyword>
<dbReference type="AlphaFoldDB" id="A0A1R3G3B7"/>
<dbReference type="EMBL" id="AWWV01015485">
    <property type="protein sequence ID" value="OMO52588.1"/>
    <property type="molecule type" value="Genomic_DNA"/>
</dbReference>
<reference evidence="9 10" key="1">
    <citation type="submission" date="2013-09" db="EMBL/GenBank/DDBJ databases">
        <title>Corchorus capsularis genome sequencing.</title>
        <authorList>
            <person name="Alam M."/>
            <person name="Haque M.S."/>
            <person name="Islam M.S."/>
            <person name="Emdad E.M."/>
            <person name="Islam M.M."/>
            <person name="Ahmed B."/>
            <person name="Halim A."/>
            <person name="Hossen Q.M.M."/>
            <person name="Hossain M.Z."/>
            <person name="Ahmed R."/>
            <person name="Khan M.M."/>
            <person name="Islam R."/>
            <person name="Rashid M.M."/>
            <person name="Khan S.A."/>
            <person name="Rahman M.S."/>
            <person name="Alam M."/>
        </authorList>
    </citation>
    <scope>NUCLEOTIDE SEQUENCE [LARGE SCALE GENOMIC DNA]</scope>
    <source>
        <strain evidence="10">cv. CVL-1</strain>
        <tissue evidence="9">Whole seedling</tissue>
    </source>
</reference>
<evidence type="ECO:0000256" key="4">
    <source>
        <dbReference type="ARBA" id="ARBA00022729"/>
    </source>
</evidence>
<comment type="subcellular location">
    <subcellularLocation>
        <location evidence="1">Secreted</location>
    </subcellularLocation>
</comment>
<dbReference type="GO" id="GO:0016042">
    <property type="term" value="P:lipid catabolic process"/>
    <property type="evidence" value="ECO:0007669"/>
    <property type="project" value="UniProtKB-KW"/>
</dbReference>
<dbReference type="SUPFAM" id="SSF52266">
    <property type="entry name" value="SGNH hydrolase"/>
    <property type="match status" value="1"/>
</dbReference>
<protein>
    <submittedName>
        <fullName evidence="9">Lipase, GDSL</fullName>
    </submittedName>
</protein>
<dbReference type="Proteomes" id="UP000188268">
    <property type="component" value="Unassembled WGS sequence"/>
</dbReference>
<keyword evidence="5" id="KW-0378">Hydrolase</keyword>
<evidence type="ECO:0000256" key="2">
    <source>
        <dbReference type="ARBA" id="ARBA00008668"/>
    </source>
</evidence>
<proteinExistence type="inferred from homology"/>
<gene>
    <name evidence="9" type="ORF">CCACVL1_29177</name>
</gene>
<dbReference type="Gene3D" id="3.40.50.1110">
    <property type="entry name" value="SGNH hydrolase"/>
    <property type="match status" value="1"/>
</dbReference>
<keyword evidence="7" id="KW-0443">Lipid metabolism</keyword>
<dbReference type="OrthoDB" id="1530612at2759"/>
<dbReference type="InterPro" id="IPR051238">
    <property type="entry name" value="GDSL_esterase/lipase"/>
</dbReference>
<keyword evidence="10" id="KW-1185">Reference proteome</keyword>
<keyword evidence="6" id="KW-0442">Lipid degradation</keyword>
<dbReference type="PANTHER" id="PTHR45650:SF24">
    <property type="entry name" value="GDSL ESTERASE_LIPASE 7-LIKE"/>
    <property type="match status" value="1"/>
</dbReference>
<evidence type="ECO:0000256" key="6">
    <source>
        <dbReference type="ARBA" id="ARBA00022963"/>
    </source>
</evidence>
<dbReference type="OMA" id="KRTSCTP"/>
<dbReference type="InterPro" id="IPR001087">
    <property type="entry name" value="GDSL"/>
</dbReference>
<dbReference type="InterPro" id="IPR036514">
    <property type="entry name" value="SGNH_hydro_sf"/>
</dbReference>
<evidence type="ECO:0000313" key="10">
    <source>
        <dbReference type="Proteomes" id="UP000188268"/>
    </source>
</evidence>
<accession>A0A1R3G3B7</accession>